<organism evidence="2 3">
    <name type="scientific">Calocera cornea HHB12733</name>
    <dbReference type="NCBI Taxonomy" id="1353952"/>
    <lineage>
        <taxon>Eukaryota</taxon>
        <taxon>Fungi</taxon>
        <taxon>Dikarya</taxon>
        <taxon>Basidiomycota</taxon>
        <taxon>Agaricomycotina</taxon>
        <taxon>Dacrymycetes</taxon>
        <taxon>Dacrymycetales</taxon>
        <taxon>Dacrymycetaceae</taxon>
        <taxon>Calocera</taxon>
    </lineage>
</organism>
<name>A0A165IWI1_9BASI</name>
<gene>
    <name evidence="2" type="ORF">CALCODRAFT_58990</name>
</gene>
<evidence type="ECO:0000256" key="1">
    <source>
        <dbReference type="SAM" id="MobiDB-lite"/>
    </source>
</evidence>
<dbReference type="Proteomes" id="UP000076842">
    <property type="component" value="Unassembled WGS sequence"/>
</dbReference>
<sequence>MYHTVLPTHSSPVGSSRKHAEHTVSFLSSKEPVQGRTNRVLSPTPGVTRGVLTSCYGSTNQGVPSLYDQTRTENLSTCLTLEIAVPILSEHRSGSITRWAAYLRTAPRPMRRCVHIVQCTTSSARILYVKLVATDCEVRRNRLVGRWRSSCFGLLG</sequence>
<proteinExistence type="predicted"/>
<protein>
    <submittedName>
        <fullName evidence="2">Uncharacterized protein</fullName>
    </submittedName>
</protein>
<evidence type="ECO:0000313" key="2">
    <source>
        <dbReference type="EMBL" id="KZT61070.1"/>
    </source>
</evidence>
<dbReference type="EMBL" id="KV423926">
    <property type="protein sequence ID" value="KZT61070.1"/>
    <property type="molecule type" value="Genomic_DNA"/>
</dbReference>
<reference evidence="2 3" key="1">
    <citation type="journal article" date="2016" name="Mol. Biol. Evol.">
        <title>Comparative Genomics of Early-Diverging Mushroom-Forming Fungi Provides Insights into the Origins of Lignocellulose Decay Capabilities.</title>
        <authorList>
            <person name="Nagy L.G."/>
            <person name="Riley R."/>
            <person name="Tritt A."/>
            <person name="Adam C."/>
            <person name="Daum C."/>
            <person name="Floudas D."/>
            <person name="Sun H."/>
            <person name="Yadav J.S."/>
            <person name="Pangilinan J."/>
            <person name="Larsson K.H."/>
            <person name="Matsuura K."/>
            <person name="Barry K."/>
            <person name="Labutti K."/>
            <person name="Kuo R."/>
            <person name="Ohm R.A."/>
            <person name="Bhattacharya S.S."/>
            <person name="Shirouzu T."/>
            <person name="Yoshinaga Y."/>
            <person name="Martin F.M."/>
            <person name="Grigoriev I.V."/>
            <person name="Hibbett D.S."/>
        </authorList>
    </citation>
    <scope>NUCLEOTIDE SEQUENCE [LARGE SCALE GENOMIC DNA]</scope>
    <source>
        <strain evidence="2 3">HHB12733</strain>
    </source>
</reference>
<accession>A0A165IWI1</accession>
<evidence type="ECO:0000313" key="3">
    <source>
        <dbReference type="Proteomes" id="UP000076842"/>
    </source>
</evidence>
<feature type="region of interest" description="Disordered" evidence="1">
    <location>
        <begin position="1"/>
        <end position="43"/>
    </location>
</feature>
<keyword evidence="3" id="KW-1185">Reference proteome</keyword>
<dbReference type="InParanoid" id="A0A165IWI1"/>
<dbReference type="AlphaFoldDB" id="A0A165IWI1"/>